<dbReference type="OrthoDB" id="410651at2759"/>
<comment type="caution">
    <text evidence="1">The sequence shown here is derived from an EMBL/GenBank/DDBJ whole genome shotgun (WGS) entry which is preliminary data.</text>
</comment>
<dbReference type="SUPFAM" id="SSF161084">
    <property type="entry name" value="MAPEG domain-like"/>
    <property type="match status" value="1"/>
</dbReference>
<protein>
    <submittedName>
        <fullName evidence="1">Uncharacterized protein</fullName>
    </submittedName>
</protein>
<name>A0A835LIW0_9MAGN</name>
<sequence length="53" mass="6120">YDNANEGNNDIRVEKIPGSVEFYKVPYPTLYASERDNKDVKLFNCIQKGHQNS</sequence>
<organism evidence="1 2">
    <name type="scientific">Coptis chinensis</name>
    <dbReference type="NCBI Taxonomy" id="261450"/>
    <lineage>
        <taxon>Eukaryota</taxon>
        <taxon>Viridiplantae</taxon>
        <taxon>Streptophyta</taxon>
        <taxon>Embryophyta</taxon>
        <taxon>Tracheophyta</taxon>
        <taxon>Spermatophyta</taxon>
        <taxon>Magnoliopsida</taxon>
        <taxon>Ranunculales</taxon>
        <taxon>Ranunculaceae</taxon>
        <taxon>Coptidoideae</taxon>
        <taxon>Coptis</taxon>
    </lineage>
</organism>
<keyword evidence="2" id="KW-1185">Reference proteome</keyword>
<gene>
    <name evidence="1" type="ORF">IFM89_027430</name>
</gene>
<reference evidence="1 2" key="1">
    <citation type="submission" date="2020-10" db="EMBL/GenBank/DDBJ databases">
        <title>The Coptis chinensis genome and diversification of protoberbering-type alkaloids.</title>
        <authorList>
            <person name="Wang B."/>
            <person name="Shu S."/>
            <person name="Song C."/>
            <person name="Liu Y."/>
        </authorList>
    </citation>
    <scope>NUCLEOTIDE SEQUENCE [LARGE SCALE GENOMIC DNA]</scope>
    <source>
        <strain evidence="1">HL-2020</strain>
        <tissue evidence="1">Leaf</tissue>
    </source>
</reference>
<dbReference type="InterPro" id="IPR023352">
    <property type="entry name" value="MAPEG-like_dom_sf"/>
</dbReference>
<evidence type="ECO:0000313" key="2">
    <source>
        <dbReference type="Proteomes" id="UP000631114"/>
    </source>
</evidence>
<dbReference type="Proteomes" id="UP000631114">
    <property type="component" value="Unassembled WGS sequence"/>
</dbReference>
<accession>A0A835LIW0</accession>
<proteinExistence type="predicted"/>
<feature type="non-terminal residue" evidence="1">
    <location>
        <position position="53"/>
    </location>
</feature>
<evidence type="ECO:0000313" key="1">
    <source>
        <dbReference type="EMBL" id="KAF9594112.1"/>
    </source>
</evidence>
<dbReference type="EMBL" id="JADFTS010000008">
    <property type="protein sequence ID" value="KAF9594112.1"/>
    <property type="molecule type" value="Genomic_DNA"/>
</dbReference>
<dbReference type="AlphaFoldDB" id="A0A835LIW0"/>